<reference evidence="1" key="1">
    <citation type="submission" date="2014-09" db="EMBL/GenBank/DDBJ databases">
        <authorList>
            <person name="Magalhaes I.L.F."/>
            <person name="Oliveira U."/>
            <person name="Santos F.R."/>
            <person name="Vidigal T.H.D.A."/>
            <person name="Brescovit A.D."/>
            <person name="Santos A.J."/>
        </authorList>
    </citation>
    <scope>NUCLEOTIDE SEQUENCE</scope>
    <source>
        <tissue evidence="1">Shoot tissue taken approximately 20 cm above the soil surface</tissue>
    </source>
</reference>
<name>A0A0A8ZNM3_ARUDO</name>
<evidence type="ECO:0000313" key="1">
    <source>
        <dbReference type="EMBL" id="JAD40401.1"/>
    </source>
</evidence>
<sequence>MVAAAPTPGRCACGRSNLGGTWRRSTRAARPCASVAPNPWARRIGTSHSLDQS</sequence>
<reference evidence="1" key="2">
    <citation type="journal article" date="2015" name="Data Brief">
        <title>Shoot transcriptome of the giant reed, Arundo donax.</title>
        <authorList>
            <person name="Barrero R.A."/>
            <person name="Guerrero F.D."/>
            <person name="Moolhuijzen P."/>
            <person name="Goolsby J.A."/>
            <person name="Tidwell J."/>
            <person name="Bellgard S.E."/>
            <person name="Bellgard M.I."/>
        </authorList>
    </citation>
    <scope>NUCLEOTIDE SEQUENCE</scope>
    <source>
        <tissue evidence="1">Shoot tissue taken approximately 20 cm above the soil surface</tissue>
    </source>
</reference>
<organism evidence="1">
    <name type="scientific">Arundo donax</name>
    <name type="common">Giant reed</name>
    <name type="synonym">Donax arundinaceus</name>
    <dbReference type="NCBI Taxonomy" id="35708"/>
    <lineage>
        <taxon>Eukaryota</taxon>
        <taxon>Viridiplantae</taxon>
        <taxon>Streptophyta</taxon>
        <taxon>Embryophyta</taxon>
        <taxon>Tracheophyta</taxon>
        <taxon>Spermatophyta</taxon>
        <taxon>Magnoliopsida</taxon>
        <taxon>Liliopsida</taxon>
        <taxon>Poales</taxon>
        <taxon>Poaceae</taxon>
        <taxon>PACMAD clade</taxon>
        <taxon>Arundinoideae</taxon>
        <taxon>Arundineae</taxon>
        <taxon>Arundo</taxon>
    </lineage>
</organism>
<protein>
    <submittedName>
        <fullName evidence="1">Uncharacterized protein</fullName>
    </submittedName>
</protein>
<dbReference type="EMBL" id="GBRH01257494">
    <property type="protein sequence ID" value="JAD40401.1"/>
    <property type="molecule type" value="Transcribed_RNA"/>
</dbReference>
<proteinExistence type="predicted"/>
<accession>A0A0A8ZNM3</accession>
<dbReference type="AlphaFoldDB" id="A0A0A8ZNM3"/>